<dbReference type="FunCoup" id="G7EAJ4">
    <property type="interactions" value="54"/>
</dbReference>
<dbReference type="GO" id="GO:0000178">
    <property type="term" value="C:exosome (RNase complex)"/>
    <property type="evidence" value="ECO:0007669"/>
    <property type="project" value="TreeGrafter"/>
</dbReference>
<comment type="similarity">
    <text evidence="2 6">Belongs to the C1D family.</text>
</comment>
<evidence type="ECO:0000313" key="9">
    <source>
        <dbReference type="Proteomes" id="UP000009131"/>
    </source>
</evidence>
<dbReference type="Pfam" id="PF04000">
    <property type="entry name" value="Sas10_Utp3"/>
    <property type="match status" value="1"/>
</dbReference>
<evidence type="ECO:0000256" key="5">
    <source>
        <dbReference type="ARBA" id="ARBA00023242"/>
    </source>
</evidence>
<keyword evidence="9" id="KW-1185">Reference proteome</keyword>
<dbReference type="GO" id="GO:0005730">
    <property type="term" value="C:nucleolus"/>
    <property type="evidence" value="ECO:0007669"/>
    <property type="project" value="TreeGrafter"/>
</dbReference>
<dbReference type="InParanoid" id="G7EAJ4"/>
<dbReference type="STRING" id="764103.G7EAJ4"/>
<dbReference type="PANTHER" id="PTHR15341:SF3">
    <property type="entry name" value="NUCLEAR NUCLEIC ACID-BINDING PROTEIN C1D"/>
    <property type="match status" value="1"/>
</dbReference>
<dbReference type="GO" id="GO:0000460">
    <property type="term" value="P:maturation of 5.8S rRNA"/>
    <property type="evidence" value="ECO:0007669"/>
    <property type="project" value="TreeGrafter"/>
</dbReference>
<dbReference type="EMBL" id="BABT02000240">
    <property type="protein sequence ID" value="GAA99854.1"/>
    <property type="molecule type" value="Genomic_DNA"/>
</dbReference>
<keyword evidence="3 6" id="KW-0698">rRNA processing</keyword>
<dbReference type="InterPro" id="IPR011082">
    <property type="entry name" value="Exosome-assoc_fac/DNA_repair"/>
</dbReference>
<reference evidence="8 9" key="1">
    <citation type="journal article" date="2011" name="J. Gen. Appl. Microbiol.">
        <title>Draft genome sequencing of the enigmatic basidiomycete Mixia osmundae.</title>
        <authorList>
            <person name="Nishida H."/>
            <person name="Nagatsuka Y."/>
            <person name="Sugiyama J."/>
        </authorList>
    </citation>
    <scope>NUCLEOTIDE SEQUENCE [LARGE SCALE GENOMIC DNA]</scope>
    <source>
        <strain evidence="9">CBS 9802 / IAM 14324 / JCM 22182 / KY 12970</strain>
    </source>
</reference>
<dbReference type="AlphaFoldDB" id="G7EAJ4"/>
<dbReference type="Proteomes" id="UP000009131">
    <property type="component" value="Unassembled WGS sequence"/>
</dbReference>
<evidence type="ECO:0000313" key="8">
    <source>
        <dbReference type="EMBL" id="GAA99854.1"/>
    </source>
</evidence>
<evidence type="ECO:0000256" key="3">
    <source>
        <dbReference type="ARBA" id="ARBA00022552"/>
    </source>
</evidence>
<evidence type="ECO:0000256" key="2">
    <source>
        <dbReference type="ARBA" id="ARBA00009154"/>
    </source>
</evidence>
<sequence length="197" mass="21818">METFLTSFDTLDETLAPLLAKSLPDTLVNLTPLQKAKANVMLSYIINDLVWMFLKVQGHDAANHPVMAQLKRVQGYFEKIKEAELGKAKPTQRLDRAAANRFISSAVKSAKTAEQIEADRSHGKHSRFSSLARPDAPQATTSEDVAVVEQLSQPPSKKKRPAMDPFEGYESKAAEAKPADPMPKKKKSKKLKMKATE</sequence>
<organism evidence="8 9">
    <name type="scientific">Mixia osmundae (strain CBS 9802 / IAM 14324 / JCM 22182 / KY 12970)</name>
    <dbReference type="NCBI Taxonomy" id="764103"/>
    <lineage>
        <taxon>Eukaryota</taxon>
        <taxon>Fungi</taxon>
        <taxon>Dikarya</taxon>
        <taxon>Basidiomycota</taxon>
        <taxon>Pucciniomycotina</taxon>
        <taxon>Mixiomycetes</taxon>
        <taxon>Mixiales</taxon>
        <taxon>Mixiaceae</taxon>
        <taxon>Mixia</taxon>
    </lineage>
</organism>
<dbReference type="PANTHER" id="PTHR15341">
    <property type="entry name" value="SUN-COR STEROID HORMONE RECEPTOR CO-REPRESSOR"/>
    <property type="match status" value="1"/>
</dbReference>
<evidence type="ECO:0000256" key="6">
    <source>
        <dbReference type="RuleBase" id="RU368003"/>
    </source>
</evidence>
<dbReference type="RefSeq" id="XP_014570966.1">
    <property type="nucleotide sequence ID" value="XM_014715480.1"/>
</dbReference>
<evidence type="ECO:0000256" key="4">
    <source>
        <dbReference type="ARBA" id="ARBA00022884"/>
    </source>
</evidence>
<keyword evidence="4 6" id="KW-0694">RNA-binding</keyword>
<feature type="region of interest" description="Disordered" evidence="7">
    <location>
        <begin position="113"/>
        <end position="197"/>
    </location>
</feature>
<comment type="caution">
    <text evidence="8">The sequence shown here is derived from an EMBL/GenBank/DDBJ whole genome shotgun (WGS) entry which is preliminary data.</text>
</comment>
<dbReference type="InterPro" id="IPR007146">
    <property type="entry name" value="Sas10/Utp3/C1D"/>
</dbReference>
<evidence type="ECO:0000256" key="7">
    <source>
        <dbReference type="SAM" id="MobiDB-lite"/>
    </source>
</evidence>
<protein>
    <recommendedName>
        <fullName evidence="6">Exosome complex protein</fullName>
    </recommendedName>
</protein>
<accession>G7EAJ4</accession>
<keyword evidence="5 6" id="KW-0539">Nucleus</keyword>
<dbReference type="eggNOG" id="KOG4835">
    <property type="taxonomic scope" value="Eukaryota"/>
</dbReference>
<dbReference type="OMA" id="GADAQNH"/>
<dbReference type="GO" id="GO:0003723">
    <property type="term" value="F:RNA binding"/>
    <property type="evidence" value="ECO:0007669"/>
    <property type="project" value="UniProtKB-UniRule"/>
</dbReference>
<feature type="compositionally biased region" description="Basic residues" evidence="7">
    <location>
        <begin position="184"/>
        <end position="197"/>
    </location>
</feature>
<gene>
    <name evidence="8" type="primary">Mo06557</name>
    <name evidence="8" type="ORF">E5Q_06557</name>
</gene>
<dbReference type="HOGENOM" id="CLU_1384457_0_0_1"/>
<evidence type="ECO:0000256" key="1">
    <source>
        <dbReference type="ARBA" id="ARBA00004123"/>
    </source>
</evidence>
<dbReference type="GO" id="GO:0003677">
    <property type="term" value="F:DNA binding"/>
    <property type="evidence" value="ECO:0007669"/>
    <property type="project" value="TreeGrafter"/>
</dbReference>
<dbReference type="OrthoDB" id="1421013at2759"/>
<feature type="compositionally biased region" description="Basic and acidic residues" evidence="7">
    <location>
        <begin position="169"/>
        <end position="178"/>
    </location>
</feature>
<reference evidence="8 9" key="2">
    <citation type="journal article" date="2012" name="Open Biol.">
        <title>Characteristics of nucleosomes and linker DNA regions on the genome of the basidiomycete Mixia osmundae revealed by mono- and dinucleosome mapping.</title>
        <authorList>
            <person name="Nishida H."/>
            <person name="Kondo S."/>
            <person name="Matsumoto T."/>
            <person name="Suzuki Y."/>
            <person name="Yoshikawa H."/>
            <person name="Taylor T.D."/>
            <person name="Sugiyama J."/>
        </authorList>
    </citation>
    <scope>NUCLEOTIDE SEQUENCE [LARGE SCALE GENOMIC DNA]</scope>
    <source>
        <strain evidence="9">CBS 9802 / IAM 14324 / JCM 22182 / KY 12970</strain>
    </source>
</reference>
<proteinExistence type="inferred from homology"/>
<comment type="function">
    <text evidence="6">Required for exosome-dependent processing of pre-rRNA and small nucleolar RNA (snRNA) precursors. Involved in processing of 35S pre-rRNA at the A0, A1 and A2 sites.</text>
</comment>
<dbReference type="GO" id="GO:0010468">
    <property type="term" value="P:regulation of gene expression"/>
    <property type="evidence" value="ECO:0007669"/>
    <property type="project" value="TreeGrafter"/>
</dbReference>
<comment type="subcellular location">
    <subcellularLocation>
        <location evidence="1 6">Nucleus</location>
    </subcellularLocation>
</comment>
<name>G7EAJ4_MIXOS</name>